<dbReference type="CDD" id="cd05346">
    <property type="entry name" value="SDR_c5"/>
    <property type="match status" value="1"/>
</dbReference>
<protein>
    <recommendedName>
        <fullName evidence="6">NADP-dependent 3-hydroxy acid dehydrogenase YdfG</fullName>
    </recommendedName>
</protein>
<dbReference type="PROSITE" id="PS00061">
    <property type="entry name" value="ADH_SHORT"/>
    <property type="match status" value="1"/>
</dbReference>
<dbReference type="SUPFAM" id="SSF51735">
    <property type="entry name" value="NAD(P)-binding Rossmann-fold domains"/>
    <property type="match status" value="1"/>
</dbReference>
<evidence type="ECO:0008006" key="6">
    <source>
        <dbReference type="Google" id="ProtNLM"/>
    </source>
</evidence>
<proteinExistence type="inferred from homology"/>
<dbReference type="PRINTS" id="PR00080">
    <property type="entry name" value="SDRFAMILY"/>
</dbReference>
<dbReference type="FunFam" id="3.40.50.720:FF:000047">
    <property type="entry name" value="NADP-dependent L-serine/L-allo-threonine dehydrogenase"/>
    <property type="match status" value="1"/>
</dbReference>
<dbReference type="PANTHER" id="PTHR42901">
    <property type="entry name" value="ALCOHOL DEHYDROGENASE"/>
    <property type="match status" value="1"/>
</dbReference>
<keyword evidence="5" id="KW-1185">Reference proteome</keyword>
<name>A0A4R2EAE7_9BACT</name>
<dbReference type="EMBL" id="SLWB01000010">
    <property type="protein sequence ID" value="TCN65698.1"/>
    <property type="molecule type" value="Genomic_DNA"/>
</dbReference>
<dbReference type="InterPro" id="IPR020904">
    <property type="entry name" value="Sc_DH/Rdtase_CS"/>
</dbReference>
<sequence length="253" mass="28019">MKKIALVTGATSGIGRATALLLAENGYNLIITGRRTELLDNLKKEIEVKYKADVLPLSFDVRDKDQVDAAISNLHERWRKIDVLINNAGLAAGLNHVQEGLEEDWERMIDTNIKGLLYVTRRVAPIMIEHKGGHIVNIGSIAGSEVYENGNVYCATKHAVNALSKAMRIDLLKSNIKVTQIRPGMVETEFSIVRFHGDEDKAKNVYSGITPLFAEDIAQTILFVLTRPAHVSINDIEVTPTQQASSTYVTRNL</sequence>
<evidence type="ECO:0000256" key="3">
    <source>
        <dbReference type="RuleBase" id="RU000363"/>
    </source>
</evidence>
<dbReference type="GO" id="GO:0016616">
    <property type="term" value="F:oxidoreductase activity, acting on the CH-OH group of donors, NAD or NADP as acceptor"/>
    <property type="evidence" value="ECO:0007669"/>
    <property type="project" value="UniProtKB-ARBA"/>
</dbReference>
<comment type="similarity">
    <text evidence="1 3">Belongs to the short-chain dehydrogenases/reductases (SDR) family.</text>
</comment>
<gene>
    <name evidence="4" type="ORF">CLV25_11088</name>
</gene>
<dbReference type="InterPro" id="IPR036291">
    <property type="entry name" value="NAD(P)-bd_dom_sf"/>
</dbReference>
<dbReference type="AlphaFoldDB" id="A0A4R2EAE7"/>
<evidence type="ECO:0000256" key="2">
    <source>
        <dbReference type="ARBA" id="ARBA00023002"/>
    </source>
</evidence>
<accession>A0A4R2EAE7</accession>
<dbReference type="RefSeq" id="WP_131839682.1">
    <property type="nucleotide sequence ID" value="NZ_SLWB01000010.1"/>
</dbReference>
<comment type="caution">
    <text evidence="4">The sequence shown here is derived from an EMBL/GenBank/DDBJ whole genome shotgun (WGS) entry which is preliminary data.</text>
</comment>
<dbReference type="InterPro" id="IPR002347">
    <property type="entry name" value="SDR_fam"/>
</dbReference>
<dbReference type="Gene3D" id="3.40.50.720">
    <property type="entry name" value="NAD(P)-binding Rossmann-like Domain"/>
    <property type="match status" value="1"/>
</dbReference>
<evidence type="ECO:0000313" key="4">
    <source>
        <dbReference type="EMBL" id="TCN65698.1"/>
    </source>
</evidence>
<dbReference type="Proteomes" id="UP000294830">
    <property type="component" value="Unassembled WGS sequence"/>
</dbReference>
<keyword evidence="2" id="KW-0560">Oxidoreductase</keyword>
<evidence type="ECO:0000256" key="1">
    <source>
        <dbReference type="ARBA" id="ARBA00006484"/>
    </source>
</evidence>
<dbReference type="PRINTS" id="PR00081">
    <property type="entry name" value="GDHRDH"/>
</dbReference>
<organism evidence="4 5">
    <name type="scientific">Acetobacteroides hydrogenigenes</name>
    <dbReference type="NCBI Taxonomy" id="979970"/>
    <lineage>
        <taxon>Bacteria</taxon>
        <taxon>Pseudomonadati</taxon>
        <taxon>Bacteroidota</taxon>
        <taxon>Bacteroidia</taxon>
        <taxon>Bacteroidales</taxon>
        <taxon>Rikenellaceae</taxon>
        <taxon>Acetobacteroides</taxon>
    </lineage>
</organism>
<dbReference type="Pfam" id="PF00106">
    <property type="entry name" value="adh_short"/>
    <property type="match status" value="1"/>
</dbReference>
<dbReference type="PANTHER" id="PTHR42901:SF1">
    <property type="entry name" value="ALCOHOL DEHYDROGENASE"/>
    <property type="match status" value="1"/>
</dbReference>
<dbReference type="OrthoDB" id="9775296at2"/>
<reference evidence="4 5" key="1">
    <citation type="submission" date="2019-03" db="EMBL/GenBank/DDBJ databases">
        <title>Genomic Encyclopedia of Archaeal and Bacterial Type Strains, Phase II (KMG-II): from individual species to whole genera.</title>
        <authorList>
            <person name="Goeker M."/>
        </authorList>
    </citation>
    <scope>NUCLEOTIDE SEQUENCE [LARGE SCALE GENOMIC DNA]</scope>
    <source>
        <strain evidence="4 5">RL-C</strain>
    </source>
</reference>
<evidence type="ECO:0000313" key="5">
    <source>
        <dbReference type="Proteomes" id="UP000294830"/>
    </source>
</evidence>